<dbReference type="GeneID" id="90609781"/>
<dbReference type="Gene3D" id="3.40.50.10320">
    <property type="entry name" value="LmbE-like"/>
    <property type="match status" value="1"/>
</dbReference>
<dbReference type="InterPro" id="IPR003737">
    <property type="entry name" value="GlcNAc_PI_deacetylase-related"/>
</dbReference>
<dbReference type="PANTHER" id="PTHR12993">
    <property type="entry name" value="N-ACETYLGLUCOSAMINYL-PHOSPHATIDYLINOSITOL DE-N-ACETYLASE-RELATED"/>
    <property type="match status" value="1"/>
</dbReference>
<comment type="caution">
    <text evidence="1">The sequence shown here is derived from an EMBL/GenBank/DDBJ whole genome shotgun (WGS) entry which is preliminary data.</text>
</comment>
<protein>
    <submittedName>
        <fullName evidence="1">PIG-L domain-containing protein</fullName>
    </submittedName>
</protein>
<dbReference type="EMBL" id="NIZW01000013">
    <property type="protein sequence ID" value="PHQ34125.1"/>
    <property type="molecule type" value="Genomic_DNA"/>
</dbReference>
<evidence type="ECO:0000313" key="2">
    <source>
        <dbReference type="Proteomes" id="UP000225740"/>
    </source>
</evidence>
<name>A0A2G1W535_9BACT</name>
<keyword evidence="2" id="KW-1185">Reference proteome</keyword>
<dbReference type="SUPFAM" id="SSF102588">
    <property type="entry name" value="LmbE-like"/>
    <property type="match status" value="1"/>
</dbReference>
<dbReference type="PANTHER" id="PTHR12993:SF11">
    <property type="entry name" value="N-ACETYLGLUCOSAMINYL-PHOSPHATIDYLINOSITOL DE-N-ACETYLASE"/>
    <property type="match status" value="1"/>
</dbReference>
<reference evidence="1 2" key="1">
    <citation type="submission" date="2017-06" db="EMBL/GenBank/DDBJ databases">
        <title>Description of Rhodopirellula bahusiensis sp. nov.</title>
        <authorList>
            <person name="Kizina J."/>
            <person name="Harder J."/>
        </authorList>
    </citation>
    <scope>NUCLEOTIDE SEQUENCE [LARGE SCALE GENOMIC DNA]</scope>
    <source>
        <strain evidence="1 2">SWK21</strain>
    </source>
</reference>
<proteinExistence type="predicted"/>
<accession>A0A2G1W535</accession>
<evidence type="ECO:0000313" key="1">
    <source>
        <dbReference type="EMBL" id="PHQ34125.1"/>
    </source>
</evidence>
<dbReference type="AlphaFoldDB" id="A0A2G1W535"/>
<dbReference type="Proteomes" id="UP000225740">
    <property type="component" value="Unassembled WGS sequence"/>
</dbReference>
<dbReference type="OrthoDB" id="9790023at2"/>
<dbReference type="InterPro" id="IPR024078">
    <property type="entry name" value="LmbE-like_dom_sf"/>
</dbReference>
<organism evidence="1 2">
    <name type="scientific">Rhodopirellula bahusiensis</name>
    <dbReference type="NCBI Taxonomy" id="2014065"/>
    <lineage>
        <taxon>Bacteria</taxon>
        <taxon>Pseudomonadati</taxon>
        <taxon>Planctomycetota</taxon>
        <taxon>Planctomycetia</taxon>
        <taxon>Pirellulales</taxon>
        <taxon>Pirellulaceae</taxon>
        <taxon>Rhodopirellula</taxon>
    </lineage>
</organism>
<dbReference type="RefSeq" id="WP_099261973.1">
    <property type="nucleotide sequence ID" value="NZ_NIZW01000013.1"/>
</dbReference>
<sequence length="270" mass="29542">MPHRSSVLNRKVALAFMAHPDDAEISCGGTLVRLQESGWEVHITSVTAGDCGSMSEGPEETARIRFAEGVNAAESIGATFHTLGEPDGRLVYDRVSLQKSIDLFRRIAPTLVITMPMSDYHADHEITGQLGRAASFVYAAPNASEEPVIEGSQVPYLYYTDGHDGEDRMGNAITPTTFIDISDQLETKTQMLAHHKSQLEWLRSHNGIDEYLTAMREHSRSRGTDIGTQAAEAFVQHRGHGHPSDDLLATLFPNDKSSLSIDSALQATHS</sequence>
<dbReference type="Pfam" id="PF02585">
    <property type="entry name" value="PIG-L"/>
    <property type="match status" value="1"/>
</dbReference>
<dbReference type="GO" id="GO:0016811">
    <property type="term" value="F:hydrolase activity, acting on carbon-nitrogen (but not peptide) bonds, in linear amides"/>
    <property type="evidence" value="ECO:0007669"/>
    <property type="project" value="TreeGrafter"/>
</dbReference>
<gene>
    <name evidence="1" type="ORF">CEE69_17175</name>
</gene>